<dbReference type="PANTHER" id="PTHR28629:SF4">
    <property type="entry name" value="TRIOKINASE_FMN CYCLASE"/>
    <property type="match status" value="1"/>
</dbReference>
<dbReference type="PROSITE" id="PS51481">
    <property type="entry name" value="DHAK"/>
    <property type="match status" value="1"/>
</dbReference>
<reference evidence="2" key="1">
    <citation type="submission" date="2020-04" db="EMBL/GenBank/DDBJ databases">
        <title>Deep metagenomics examines the oral microbiome during advanced dental caries in children, revealing novel taxa and co-occurrences with host molecules.</title>
        <authorList>
            <person name="Baker J.L."/>
            <person name="Morton J.T."/>
            <person name="Dinis M."/>
            <person name="Alvarez R."/>
            <person name="Tran N.C."/>
            <person name="Knight R."/>
            <person name="Edlund A."/>
        </authorList>
    </citation>
    <scope>NUCLEOTIDE SEQUENCE</scope>
    <source>
        <strain evidence="2">JCVI_24_bin.2</strain>
    </source>
</reference>
<feature type="domain" description="DhaK" evidence="1">
    <location>
        <begin position="7"/>
        <end position="325"/>
    </location>
</feature>
<dbReference type="EMBL" id="JABZRD010000014">
    <property type="protein sequence ID" value="MBF1282994.1"/>
    <property type="molecule type" value="Genomic_DNA"/>
</dbReference>
<dbReference type="FunFam" id="3.40.50.10440:FF:000001">
    <property type="entry name" value="Dihydroxyacetone kinase, DhaK subunit"/>
    <property type="match status" value="1"/>
</dbReference>
<dbReference type="Gene3D" id="3.30.1180.20">
    <property type="entry name" value="Dihydroxyacetone kinase, domain 2"/>
    <property type="match status" value="1"/>
</dbReference>
<dbReference type="GO" id="GO:0004371">
    <property type="term" value="F:glycerone kinase activity"/>
    <property type="evidence" value="ECO:0007669"/>
    <property type="project" value="InterPro"/>
</dbReference>
<gene>
    <name evidence="2" type="ORF">HXM93_00460</name>
</gene>
<dbReference type="GO" id="GO:0005829">
    <property type="term" value="C:cytosol"/>
    <property type="evidence" value="ECO:0007669"/>
    <property type="project" value="TreeGrafter"/>
</dbReference>
<dbReference type="Gene3D" id="3.40.50.10440">
    <property type="entry name" value="Dihydroxyacetone kinase, domain 1"/>
    <property type="match status" value="1"/>
</dbReference>
<accession>A0A930DM56</accession>
<dbReference type="SUPFAM" id="SSF82549">
    <property type="entry name" value="DAK1/DegV-like"/>
    <property type="match status" value="1"/>
</dbReference>
<organism evidence="2 3">
    <name type="scientific">Oribacterium parvum</name>
    <dbReference type="NCBI Taxonomy" id="1501329"/>
    <lineage>
        <taxon>Bacteria</taxon>
        <taxon>Bacillati</taxon>
        <taxon>Bacillota</taxon>
        <taxon>Clostridia</taxon>
        <taxon>Lachnospirales</taxon>
        <taxon>Lachnospiraceae</taxon>
        <taxon>Oribacterium</taxon>
    </lineage>
</organism>
<comment type="caution">
    <text evidence="2">The sequence shown here is derived from an EMBL/GenBank/DDBJ whole genome shotgun (WGS) entry which is preliminary data.</text>
</comment>
<evidence type="ECO:0000313" key="2">
    <source>
        <dbReference type="EMBL" id="MBF1282994.1"/>
    </source>
</evidence>
<keyword evidence="2" id="KW-0418">Kinase</keyword>
<evidence type="ECO:0000259" key="1">
    <source>
        <dbReference type="PROSITE" id="PS51481"/>
    </source>
</evidence>
<name>A0A930DM56_9FIRM</name>
<dbReference type="GO" id="GO:0019563">
    <property type="term" value="P:glycerol catabolic process"/>
    <property type="evidence" value="ECO:0007669"/>
    <property type="project" value="TreeGrafter"/>
</dbReference>
<keyword evidence="2" id="KW-0808">Transferase</keyword>
<dbReference type="AlphaFoldDB" id="A0A930DM56"/>
<proteinExistence type="predicted"/>
<evidence type="ECO:0000313" key="3">
    <source>
        <dbReference type="Proteomes" id="UP000709351"/>
    </source>
</evidence>
<dbReference type="Pfam" id="PF02733">
    <property type="entry name" value="Dak1"/>
    <property type="match status" value="1"/>
</dbReference>
<dbReference type="Proteomes" id="UP000709351">
    <property type="component" value="Unassembled WGS sequence"/>
</dbReference>
<dbReference type="InterPro" id="IPR050861">
    <property type="entry name" value="Dihydroxyacetone_Kinase"/>
</dbReference>
<sequence>MNRIHNGTDQAVEDMINGYTETYPTLFERLEEQKVILYKGKKAGVSILIGAGAGNEPWPIGYVGEGLADACVLGDVFTAPAAGSILKTIRALPHEKGVLCIATNHAGDVLNFELVSELAELEGIKTRQIYVSDDVDSAVDREERRGIAGVTIVLKVLSAARDAGLSLDELVSLGEELNRNLATASVTTSPAFVFETGKEAYDLPDGFVEYGMGFNGEMGKERTELPHADVMIEKLVEPLLCDLKIEAGSEIAVFVNPFQATTVLEECILLHSLQELLRDKKIKVFDTFVQSLFPTQGAGGLSITFLKMQEQYRDFYRKEAYSPLFYKRKK</sequence>
<dbReference type="InterPro" id="IPR004006">
    <property type="entry name" value="DhaK_dom"/>
</dbReference>
<protein>
    <submittedName>
        <fullName evidence="2">Dihydroxyacetone kinase subunit DhaK</fullName>
    </submittedName>
</protein>
<dbReference type="PANTHER" id="PTHR28629">
    <property type="entry name" value="TRIOKINASE/FMN CYCLASE"/>
    <property type="match status" value="1"/>
</dbReference>